<comment type="similarity">
    <text evidence="1">Belongs to the amidase family.</text>
</comment>
<accession>A0A963Z6T0</accession>
<proteinExistence type="inferred from homology"/>
<dbReference type="AlphaFoldDB" id="A0A963Z6T0"/>
<dbReference type="Pfam" id="PF01425">
    <property type="entry name" value="Amidase"/>
    <property type="match status" value="1"/>
</dbReference>
<dbReference type="GO" id="GO:0003824">
    <property type="term" value="F:catalytic activity"/>
    <property type="evidence" value="ECO:0007669"/>
    <property type="project" value="InterPro"/>
</dbReference>
<evidence type="ECO:0000313" key="4">
    <source>
        <dbReference type="Proteomes" id="UP000721844"/>
    </source>
</evidence>
<dbReference type="InterPro" id="IPR020556">
    <property type="entry name" value="Amidase_CS"/>
</dbReference>
<dbReference type="Gene3D" id="3.90.1300.10">
    <property type="entry name" value="Amidase signature (AS) domain"/>
    <property type="match status" value="1"/>
</dbReference>
<dbReference type="InterPro" id="IPR000120">
    <property type="entry name" value="Amidase"/>
</dbReference>
<dbReference type="InterPro" id="IPR023631">
    <property type="entry name" value="Amidase_dom"/>
</dbReference>
<evidence type="ECO:0000256" key="1">
    <source>
        <dbReference type="ARBA" id="ARBA00009199"/>
    </source>
</evidence>
<dbReference type="RefSeq" id="WP_227310213.1">
    <property type="nucleotide sequence ID" value="NZ_JAESVA010000014.1"/>
</dbReference>
<gene>
    <name evidence="3" type="ORF">ACELLULO517_25130</name>
</gene>
<dbReference type="SUPFAM" id="SSF75304">
    <property type="entry name" value="Amidase signature (AS) enzymes"/>
    <property type="match status" value="1"/>
</dbReference>
<dbReference type="PROSITE" id="PS00571">
    <property type="entry name" value="AMIDASES"/>
    <property type="match status" value="1"/>
</dbReference>
<dbReference type="EMBL" id="JAESVA010000014">
    <property type="protein sequence ID" value="MCB8883556.1"/>
    <property type="molecule type" value="Genomic_DNA"/>
</dbReference>
<evidence type="ECO:0000259" key="2">
    <source>
        <dbReference type="Pfam" id="PF01425"/>
    </source>
</evidence>
<dbReference type="Proteomes" id="UP000721844">
    <property type="component" value="Unassembled WGS sequence"/>
</dbReference>
<protein>
    <submittedName>
        <fullName evidence="3">Amidase</fullName>
    </submittedName>
</protein>
<dbReference type="PANTHER" id="PTHR11895:SF7">
    <property type="entry name" value="GLUTAMYL-TRNA(GLN) AMIDOTRANSFERASE SUBUNIT A, MITOCHONDRIAL"/>
    <property type="match status" value="1"/>
</dbReference>
<dbReference type="InterPro" id="IPR036928">
    <property type="entry name" value="AS_sf"/>
</dbReference>
<evidence type="ECO:0000313" key="3">
    <source>
        <dbReference type="EMBL" id="MCB8883556.1"/>
    </source>
</evidence>
<comment type="caution">
    <text evidence="3">The sequence shown here is derived from an EMBL/GenBank/DDBJ whole genome shotgun (WGS) entry which is preliminary data.</text>
</comment>
<keyword evidence="4" id="KW-1185">Reference proteome</keyword>
<dbReference type="PANTHER" id="PTHR11895">
    <property type="entry name" value="TRANSAMIDASE"/>
    <property type="match status" value="1"/>
</dbReference>
<reference evidence="3 4" key="1">
    <citation type="journal article" date="2021" name="Microorganisms">
        <title>Acidisoma silvae sp. nov. and Acidisomacellulosilytica sp. nov., Two Acidophilic Bacteria Isolated from Decaying Wood, Hydrolyzing Cellulose and Producing Poly-3-hydroxybutyrate.</title>
        <authorList>
            <person name="Mieszkin S."/>
            <person name="Pouder E."/>
            <person name="Uroz S."/>
            <person name="Simon-Colin C."/>
            <person name="Alain K."/>
        </authorList>
    </citation>
    <scope>NUCLEOTIDE SEQUENCE [LARGE SCALE GENOMIC DNA]</scope>
    <source>
        <strain evidence="3 4">HW T5.17</strain>
    </source>
</reference>
<feature type="domain" description="Amidase" evidence="2">
    <location>
        <begin position="22"/>
        <end position="440"/>
    </location>
</feature>
<sequence>MPEDLGDIAAALREGSLTAEALLDRCLARIAERDPSLNSFVAIDKDSALAAARDSDARLAQGAARSPLEGVPLSIKDNILVRGLPATWGSRALADFMPEQDELPVARLRAAGAVILGKTNVPELTLEGYTRNDLFGVTRNPWNRDLTPGGSSGGAAAGVAAGLVPAAIGTDGGGSIRRPASHTGLVGWKPSTGHMPRLWGFPAILSDFEVIGTLTRSLADARLLDSILQGPDPRDRRSLFAKPAPWPNRKPRVLYIPQFGAAPVDPEVASATQAFAATLAGQGAEVFDGTVFFDLTAANRTWFVISRAGVAYLMGWRPGFEAQAGTTVQTMAQEGRAITGADYTEALEWVTAFRLRLADLFTQYDLVLTPSAAALPWAADTPYPDRIDGREAGPRDHAIFTGWINLAGLPAISLPVAVSKERLPIGVQLVAGFGQDASLLAFAETIAGITPPPALPVWSDR</sequence>
<organism evidence="3 4">
    <name type="scientific">Acidisoma cellulosilyticum</name>
    <dbReference type="NCBI Taxonomy" id="2802395"/>
    <lineage>
        <taxon>Bacteria</taxon>
        <taxon>Pseudomonadati</taxon>
        <taxon>Pseudomonadota</taxon>
        <taxon>Alphaproteobacteria</taxon>
        <taxon>Acetobacterales</taxon>
        <taxon>Acidocellaceae</taxon>
        <taxon>Acidisoma</taxon>
    </lineage>
</organism>
<name>A0A963Z6T0_9PROT</name>